<feature type="signal peptide" evidence="1">
    <location>
        <begin position="1"/>
        <end position="20"/>
    </location>
</feature>
<dbReference type="RefSeq" id="WP_123644223.1">
    <property type="nucleotide sequence ID" value="NZ_JAKECJ010000009.1"/>
</dbReference>
<reference evidence="2 3" key="1">
    <citation type="submission" date="2018-07" db="EMBL/GenBank/DDBJ databases">
        <title>The role of parmesan cheese in vectoring bovine microbiota.</title>
        <authorList>
            <person name="Lugli G.A."/>
            <person name="Milani C."/>
        </authorList>
    </citation>
    <scope>NUCLEOTIDE SEQUENCE [LARGE SCALE GENOMIC DNA]</scope>
    <source>
        <strain evidence="2 3">BMONG18</strain>
    </source>
</reference>
<sequence length="238" mass="25314">MKKAVSLLLSVIVGATVSVAAVSTAQADEDTVATVATRAPEYSVEITDTTTGRTVPVVLDSDDVKNTKTEITAVEGVSRGYSLLSDASERTYTESVQIDVGDQVAAAFGLDAAHVEQSSNIRALASESGSSTKNSDVKVTAGLTYSANAGNNTVKVSRAFGSTVNKGSYYVKSRDFFWRNPGNFGVKTYHPTVGSWNYSVTDNWAGYNGSNPPYAITDAFVRVYGMDGQVRISVTYRV</sequence>
<dbReference type="EMBL" id="QRAJ01000001">
    <property type="protein sequence ID" value="ROT87464.1"/>
    <property type="molecule type" value="Genomic_DNA"/>
</dbReference>
<evidence type="ECO:0000313" key="3">
    <source>
        <dbReference type="Proteomes" id="UP000285266"/>
    </source>
</evidence>
<organism evidence="2 3">
    <name type="scientific">Bifidobacterium mongoliense</name>
    <dbReference type="NCBI Taxonomy" id="518643"/>
    <lineage>
        <taxon>Bacteria</taxon>
        <taxon>Bacillati</taxon>
        <taxon>Actinomycetota</taxon>
        <taxon>Actinomycetes</taxon>
        <taxon>Bifidobacteriales</taxon>
        <taxon>Bifidobacteriaceae</taxon>
        <taxon>Bifidobacterium</taxon>
    </lineage>
</organism>
<keyword evidence="1" id="KW-0732">Signal</keyword>
<accession>A0A423UFI4</accession>
<evidence type="ECO:0008006" key="4">
    <source>
        <dbReference type="Google" id="ProtNLM"/>
    </source>
</evidence>
<comment type="caution">
    <text evidence="2">The sequence shown here is derived from an EMBL/GenBank/DDBJ whole genome shotgun (WGS) entry which is preliminary data.</text>
</comment>
<gene>
    <name evidence="2" type="ORF">BMONG18_0004</name>
</gene>
<dbReference type="AlphaFoldDB" id="A0A423UFI4"/>
<protein>
    <recommendedName>
        <fullName evidence="4">G5 domain-containing protein</fullName>
    </recommendedName>
</protein>
<feature type="chain" id="PRO_5038709488" description="G5 domain-containing protein" evidence="1">
    <location>
        <begin position="21"/>
        <end position="238"/>
    </location>
</feature>
<evidence type="ECO:0000256" key="1">
    <source>
        <dbReference type="SAM" id="SignalP"/>
    </source>
</evidence>
<proteinExistence type="predicted"/>
<evidence type="ECO:0000313" key="2">
    <source>
        <dbReference type="EMBL" id="ROT87464.1"/>
    </source>
</evidence>
<name>A0A423UFI4_9BIFI</name>
<dbReference type="Proteomes" id="UP000285266">
    <property type="component" value="Unassembled WGS sequence"/>
</dbReference>